<name>A0A8X6IT50_NEPPI</name>
<feature type="region of interest" description="Disordered" evidence="1">
    <location>
        <begin position="243"/>
        <end position="293"/>
    </location>
</feature>
<feature type="compositionally biased region" description="Low complexity" evidence="1">
    <location>
        <begin position="257"/>
        <end position="267"/>
    </location>
</feature>
<protein>
    <submittedName>
        <fullName evidence="2">Uncharacterized protein</fullName>
    </submittedName>
</protein>
<sequence length="444" mass="48293">MASKDNSFCATGKKERIIPKVRTVSMIPEEKGNESSSFDPTLLRTLSLDDPLHAPSSSTSRQSRCKWCFGPVASGSNGKGVISSVDSLHTSSTIRQLRSKWCFVPVASGSAGEDVLSSDNPIHISPTTTSRQPSNNQRSISLESESAGDVLSSDPLLTPSTSTTPQLCDSIPVASGSPNSNIFSSKVNQILENREDHIQESGSSLISPDILSETENILKTLSMDIELSLKNVLNPISLPTPTEIHRREMGKKSADASVLSSSTKPSSPQAEETLSSREYVQRTPQSSSGPSVVELSLSDSHTVKVSILQQRCLQYRKMIGDLTITALIECGVFTGESVNQMINLMNQLDGIRANFWDFKDKSLKESFSNSSDSLLTDMVTEVLQSTFLRLLLEQTETFMARLDCGLRMGKVCAMVLKMENQIRAFLENLESEDEAIGAPAGFTI</sequence>
<dbReference type="Proteomes" id="UP000887013">
    <property type="component" value="Unassembled WGS sequence"/>
</dbReference>
<evidence type="ECO:0000313" key="2">
    <source>
        <dbReference type="EMBL" id="GFS58381.1"/>
    </source>
</evidence>
<organism evidence="2 3">
    <name type="scientific">Nephila pilipes</name>
    <name type="common">Giant wood spider</name>
    <name type="synonym">Nephila maculata</name>
    <dbReference type="NCBI Taxonomy" id="299642"/>
    <lineage>
        <taxon>Eukaryota</taxon>
        <taxon>Metazoa</taxon>
        <taxon>Ecdysozoa</taxon>
        <taxon>Arthropoda</taxon>
        <taxon>Chelicerata</taxon>
        <taxon>Arachnida</taxon>
        <taxon>Araneae</taxon>
        <taxon>Araneomorphae</taxon>
        <taxon>Entelegynae</taxon>
        <taxon>Araneoidea</taxon>
        <taxon>Nephilidae</taxon>
        <taxon>Nephila</taxon>
    </lineage>
</organism>
<keyword evidence="3" id="KW-1185">Reference proteome</keyword>
<comment type="caution">
    <text evidence="2">The sequence shown here is derived from an EMBL/GenBank/DDBJ whole genome shotgun (WGS) entry which is preliminary data.</text>
</comment>
<feature type="compositionally biased region" description="Polar residues" evidence="1">
    <location>
        <begin position="268"/>
        <end position="290"/>
    </location>
</feature>
<evidence type="ECO:0000313" key="3">
    <source>
        <dbReference type="Proteomes" id="UP000887013"/>
    </source>
</evidence>
<reference evidence="2" key="1">
    <citation type="submission" date="2020-08" db="EMBL/GenBank/DDBJ databases">
        <title>Multicomponent nature underlies the extraordinary mechanical properties of spider dragline silk.</title>
        <authorList>
            <person name="Kono N."/>
            <person name="Nakamura H."/>
            <person name="Mori M."/>
            <person name="Yoshida Y."/>
            <person name="Ohtoshi R."/>
            <person name="Malay A.D."/>
            <person name="Moran D.A.P."/>
            <person name="Tomita M."/>
            <person name="Numata K."/>
            <person name="Arakawa K."/>
        </authorList>
    </citation>
    <scope>NUCLEOTIDE SEQUENCE</scope>
</reference>
<dbReference type="AlphaFoldDB" id="A0A8X6IT50"/>
<feature type="compositionally biased region" description="Low complexity" evidence="1">
    <location>
        <begin position="151"/>
        <end position="167"/>
    </location>
</feature>
<proteinExistence type="predicted"/>
<accession>A0A8X6IT50</accession>
<feature type="compositionally biased region" description="Polar residues" evidence="1">
    <location>
        <begin position="117"/>
        <end position="144"/>
    </location>
</feature>
<dbReference type="EMBL" id="BMAW01047005">
    <property type="protein sequence ID" value="GFS58381.1"/>
    <property type="molecule type" value="Genomic_DNA"/>
</dbReference>
<dbReference type="OrthoDB" id="6446164at2759"/>
<evidence type="ECO:0000256" key="1">
    <source>
        <dbReference type="SAM" id="MobiDB-lite"/>
    </source>
</evidence>
<feature type="compositionally biased region" description="Basic and acidic residues" evidence="1">
    <location>
        <begin position="243"/>
        <end position="254"/>
    </location>
</feature>
<feature type="region of interest" description="Disordered" evidence="1">
    <location>
        <begin position="110"/>
        <end position="175"/>
    </location>
</feature>
<gene>
    <name evidence="2" type="primary">AVEN_73502_1</name>
    <name evidence="2" type="ORF">NPIL_419931</name>
</gene>